<reference evidence="1" key="1">
    <citation type="submission" date="2020-06" db="EMBL/GenBank/DDBJ databases">
        <title>Insight into the genomes of haloalkaliphilic bacilli from Kenyan soda lakes.</title>
        <authorList>
            <person name="Mwirichia R."/>
            <person name="Villamizar G.C."/>
            <person name="Poehlein A."/>
            <person name="Mugweru J."/>
            <person name="Kipnyargis A."/>
            <person name="Kiplimo D."/>
            <person name="Orwa P."/>
            <person name="Daniel R."/>
        </authorList>
    </citation>
    <scope>NUCLEOTIDE SEQUENCE</scope>
    <source>
        <strain evidence="1">B1096_S55</strain>
    </source>
</reference>
<organism evidence="1 2">
    <name type="scientific">Salipaludibacillus agaradhaerens</name>
    <name type="common">Bacillus agaradhaerens</name>
    <dbReference type="NCBI Taxonomy" id="76935"/>
    <lineage>
        <taxon>Bacteria</taxon>
        <taxon>Bacillati</taxon>
        <taxon>Bacillota</taxon>
        <taxon>Bacilli</taxon>
        <taxon>Bacillales</taxon>
        <taxon>Bacillaceae</taxon>
    </lineage>
</organism>
<gene>
    <name evidence="1" type="ORF">HXA33_07800</name>
</gene>
<evidence type="ECO:0000313" key="1">
    <source>
        <dbReference type="EMBL" id="MCR6096454.1"/>
    </source>
</evidence>
<dbReference type="Proteomes" id="UP001057753">
    <property type="component" value="Unassembled WGS sequence"/>
</dbReference>
<dbReference type="OrthoDB" id="2921822at2"/>
<keyword evidence="2" id="KW-1185">Reference proteome</keyword>
<dbReference type="EMBL" id="JABXYM010000001">
    <property type="protein sequence ID" value="MCR6096454.1"/>
    <property type="molecule type" value="Genomic_DNA"/>
</dbReference>
<sequence>MNWRERLWEQNWLLPLLPNYMKPLNEPALMNEHTKEFVYEAEEFISDLAALTELPRLNKTFKRSIQGFSFKIKIKQKKIHAEFLDTNKSSSTIKKRVYITSYRKNVKMENGFGKIIDSTIYYQYNGKTIVRNIRKHPFFQSLFHHIHRLDLSLSGENIKLEEIKNQTNFTQEQQLSPATDDKSQIKALLSSAEHTFDYYKEINLTTEKALQELLRELRRCGEEYHLLDIEEKHHMKRMIQHDLPNLLKTYDSLNASQKQEKYEETVRTIKQMASYLQRQANDLQSTRMDRMNHLLKLNELRYNSEDQSNS</sequence>
<proteinExistence type="predicted"/>
<protein>
    <submittedName>
        <fullName evidence="1">Uncharacterized protein</fullName>
    </submittedName>
</protein>
<accession>A0A9Q4FZ64</accession>
<dbReference type="RefSeq" id="WP_078576809.1">
    <property type="nucleotide sequence ID" value="NZ_JABXYM010000001.1"/>
</dbReference>
<comment type="caution">
    <text evidence="1">The sequence shown here is derived from an EMBL/GenBank/DDBJ whole genome shotgun (WGS) entry which is preliminary data.</text>
</comment>
<evidence type="ECO:0000313" key="2">
    <source>
        <dbReference type="Proteomes" id="UP001057753"/>
    </source>
</evidence>
<name>A0A9Q4FZ64_SALAG</name>
<dbReference type="AlphaFoldDB" id="A0A9Q4FZ64"/>